<organism evidence="2 3">
    <name type="scientific">Caldalkalibacillus thermarum (strain TA2.A1)</name>
    <dbReference type="NCBI Taxonomy" id="986075"/>
    <lineage>
        <taxon>Bacteria</taxon>
        <taxon>Bacillati</taxon>
        <taxon>Bacillota</taxon>
        <taxon>Bacilli</taxon>
        <taxon>Bacillales</taxon>
        <taxon>Bacillaceae</taxon>
        <taxon>Caldalkalibacillus</taxon>
    </lineage>
</organism>
<evidence type="ECO:0008006" key="4">
    <source>
        <dbReference type="Google" id="ProtNLM"/>
    </source>
</evidence>
<evidence type="ECO:0000256" key="1">
    <source>
        <dbReference type="SAM" id="MobiDB-lite"/>
    </source>
</evidence>
<reference evidence="2 3" key="1">
    <citation type="journal article" date="2020" name="Extremophiles">
        <title>Genomic analysis of Caldalkalibacillus thermarum TA2.A1 reveals aerobic alkaliphilic metabolism and evolutionary hallmarks linking alkaliphilic bacteria and plant life.</title>
        <authorList>
            <person name="de Jong S.I."/>
            <person name="van den Broek M.A."/>
            <person name="Merkel A.Y."/>
            <person name="de la Torre Cortes P."/>
            <person name="Kalamorz F."/>
            <person name="Cook G.M."/>
            <person name="van Loosdrecht M.C.M."/>
            <person name="McMillan D.G.G."/>
        </authorList>
    </citation>
    <scope>NUCLEOTIDE SEQUENCE [LARGE SCALE GENOMIC DNA]</scope>
    <source>
        <strain evidence="2 3">TA2.A1</strain>
    </source>
</reference>
<evidence type="ECO:0000313" key="2">
    <source>
        <dbReference type="EMBL" id="QZT33985.1"/>
    </source>
</evidence>
<dbReference type="AlphaFoldDB" id="A0A8X8LBF3"/>
<sequence length="134" mass="16073">MMARIKIDLEQPYDEFEIGGKVYKVYYDDDSLRKYEKQCHKFADEAEAKPEKEISQMSEEEKKKLEEKQRGLLKETIETFFGENTYEEIYEAAGRSLVNMTKVVMALSEWLDSKMNVAQQKRREHYTKRNKKKR</sequence>
<dbReference type="KEGG" id="cthu:HUR95_00655"/>
<evidence type="ECO:0000313" key="3">
    <source>
        <dbReference type="Proteomes" id="UP000825179"/>
    </source>
</evidence>
<accession>A0A8X8LBF3</accession>
<gene>
    <name evidence="2" type="ORF">HUR95_00655</name>
</gene>
<feature type="region of interest" description="Disordered" evidence="1">
    <location>
        <begin position="48"/>
        <end position="68"/>
    </location>
</feature>
<name>A0A8X8LBF3_CALTT</name>
<keyword evidence="3" id="KW-1185">Reference proteome</keyword>
<protein>
    <recommendedName>
        <fullName evidence="4">Phage protein</fullName>
    </recommendedName>
</protein>
<dbReference type="Proteomes" id="UP000825179">
    <property type="component" value="Chromosome"/>
</dbReference>
<proteinExistence type="predicted"/>
<dbReference type="RefSeq" id="WP_222822843.1">
    <property type="nucleotide sequence ID" value="NZ_CP082237.1"/>
</dbReference>
<dbReference type="EMBL" id="CP082237">
    <property type="protein sequence ID" value="QZT33985.1"/>
    <property type="molecule type" value="Genomic_DNA"/>
</dbReference>